<evidence type="ECO:0000256" key="10">
    <source>
        <dbReference type="SAM" id="MobiDB-lite"/>
    </source>
</evidence>
<evidence type="ECO:0000256" key="5">
    <source>
        <dbReference type="ARBA" id="ARBA00022737"/>
    </source>
</evidence>
<keyword evidence="8" id="KW-0505">Motor protein</keyword>
<dbReference type="InterPro" id="IPR024983">
    <property type="entry name" value="CHAT_dom"/>
</dbReference>
<evidence type="ECO:0000256" key="6">
    <source>
        <dbReference type="ARBA" id="ARBA00022803"/>
    </source>
</evidence>
<dbReference type="InterPro" id="IPR002151">
    <property type="entry name" value="Kinesin_light"/>
</dbReference>
<dbReference type="Proteomes" id="UP000232638">
    <property type="component" value="Chromosome"/>
</dbReference>
<keyword evidence="13" id="KW-1185">Reference proteome</keyword>
<dbReference type="EMBL" id="CP020370">
    <property type="protein sequence ID" value="AUB83301.1"/>
    <property type="molecule type" value="Genomic_DNA"/>
</dbReference>
<dbReference type="GO" id="GO:0005874">
    <property type="term" value="C:microtubule"/>
    <property type="evidence" value="ECO:0007669"/>
    <property type="project" value="UniProtKB-KW"/>
</dbReference>
<evidence type="ECO:0000256" key="8">
    <source>
        <dbReference type="ARBA" id="ARBA00023175"/>
    </source>
</evidence>
<sequence length="1066" mass="115948">MSDFVRTLALVFALILAGPVGGGEDGGEQALIDEVTAALREQTGVEPDAVAVVDVLNRITVGLLEEGRHADAEPFARIALDHGERVLGAEHPDTLASVNNLAGLYYSQGRYGEAEPLLRRALEARERVLGPNHPDTLSSVNNLAGLYLTQGRYSEAEPLCYRGFVANERALGAEHPQTLKSAAILASLYYFQARFGEAEPLLRRTLEASERVLGHDNPDTLSSVNNLASLYLAQGRYGEAEPLLRRTFEASERVLGAEHPDTLSSVNNLAELYRTQDRNDEAESFYRRALETSTRVLGAEHPQTLQSANNLALLYTGLGRYAEAEPLYRRTLAARERVLGAEHPDTLQSANNLAGLYQDQGSYEKAERLYRQTLHVCERVLGVEHPHTLTSVNNLAGLYWAKGRYRDAELLLRRALGISERVLGEYHPNTIRVQGNLAPILVNQGRLAPALAELRVIDGRLRTFVGRQLDTTGSELVRRQWLVTESGLQDIVFTLALAHPDSAALPLAADILLRWKRLAGDEEAVIARLTRTSRDPRVMDLGGRLRQARSELSRLVNLPKPDPKVTAAELAELERLETELAGLSRRFRGQVAGRSVEWESVQAALPRGAALLELRAFKPVDFKTGKFGEDRWLAVLTSAQPAAETDTGSHAGKRSGKKKPKEPPTLRIFDLGPVSATTPLQADLTRLTREALCLNQLLAAPDPRPACADALDPAAPAKPEEVRARLAAVNQSADESARTLYRTLFGALDKTLAGFSILYLAPDGALDLMPFARLKLPDGRYWVERQSLRELGTGRDLLPLEAGGEAVGMIAMGGVDYERFPAAEAGVEATAVVGAPGRDAPAPLNERLRAERGSFKPLPQTGPEAAAVGRSFWDYFNRKARVLTGPEAAESSLSAITEPPLVLHLATHGFFLAARADGTDRPLTLAGLALAGANLGLTGKLGPGHQDGILYALEAQDLNLEGTRLVTLSACDTGRGALDRSEGVYGLVRAFQIAGAQAVLMSLWPLDDALAAEFMGDFYRRWLSAGPNSDPSDALRAARLGWIGDKADPRRQDPAYWAPFVLVERR</sequence>
<dbReference type="SMART" id="SM00028">
    <property type="entry name" value="TPR"/>
    <property type="match status" value="8"/>
</dbReference>
<feature type="domain" description="CHAT" evidence="11">
    <location>
        <begin position="735"/>
        <end position="1063"/>
    </location>
</feature>
<feature type="region of interest" description="Disordered" evidence="10">
    <location>
        <begin position="641"/>
        <end position="665"/>
    </location>
</feature>
<keyword evidence="5" id="KW-0677">Repeat</keyword>
<dbReference type="GO" id="GO:0007018">
    <property type="term" value="P:microtubule-based movement"/>
    <property type="evidence" value="ECO:0007669"/>
    <property type="project" value="TreeGrafter"/>
</dbReference>
<evidence type="ECO:0000313" key="12">
    <source>
        <dbReference type="EMBL" id="AUB83301.1"/>
    </source>
</evidence>
<evidence type="ECO:0000259" key="11">
    <source>
        <dbReference type="Pfam" id="PF12770"/>
    </source>
</evidence>
<evidence type="ECO:0000256" key="7">
    <source>
        <dbReference type="ARBA" id="ARBA00023054"/>
    </source>
</evidence>
<dbReference type="GO" id="GO:0005871">
    <property type="term" value="C:kinesin complex"/>
    <property type="evidence" value="ECO:0007669"/>
    <property type="project" value="InterPro"/>
</dbReference>
<keyword evidence="9" id="KW-0206">Cytoskeleton</keyword>
<dbReference type="GO" id="GO:0005737">
    <property type="term" value="C:cytoplasm"/>
    <property type="evidence" value="ECO:0007669"/>
    <property type="project" value="TreeGrafter"/>
</dbReference>
<reference evidence="12 13" key="1">
    <citation type="submission" date="2017-03" db="EMBL/GenBank/DDBJ databases">
        <title>Complete genome sequence of Candidatus 'Thiodictyon syntrophicum' sp. nov. strain Cad16T, a photolithoautotroph purple sulfur bacterium isolated from an alpine meromictic lake.</title>
        <authorList>
            <person name="Luedin S.M."/>
            <person name="Pothier J.F."/>
            <person name="Danza F."/>
            <person name="Storelli N."/>
            <person name="Wittwer M."/>
            <person name="Tonolla M."/>
        </authorList>
    </citation>
    <scope>NUCLEOTIDE SEQUENCE [LARGE SCALE GENOMIC DNA]</scope>
    <source>
        <strain evidence="12 13">Cad16T</strain>
    </source>
</reference>
<comment type="similarity">
    <text evidence="2">Belongs to the kinesin light chain family.</text>
</comment>
<proteinExistence type="inferred from homology"/>
<evidence type="ECO:0000313" key="13">
    <source>
        <dbReference type="Proteomes" id="UP000232638"/>
    </source>
</evidence>
<name>A0A2K8UDY5_9GAMM</name>
<feature type="compositionally biased region" description="Basic residues" evidence="10">
    <location>
        <begin position="651"/>
        <end position="660"/>
    </location>
</feature>
<evidence type="ECO:0000256" key="9">
    <source>
        <dbReference type="ARBA" id="ARBA00023212"/>
    </source>
</evidence>
<dbReference type="AlphaFoldDB" id="A0A2K8UDY5"/>
<keyword evidence="4" id="KW-0493">Microtubule</keyword>
<dbReference type="Gene3D" id="1.25.40.10">
    <property type="entry name" value="Tetratricopeptide repeat domain"/>
    <property type="match status" value="3"/>
</dbReference>
<keyword evidence="3" id="KW-0963">Cytoplasm</keyword>
<organism evidence="12 13">
    <name type="scientific">Candidatus Thiodictyon syntrophicum</name>
    <dbReference type="NCBI Taxonomy" id="1166950"/>
    <lineage>
        <taxon>Bacteria</taxon>
        <taxon>Pseudomonadati</taxon>
        <taxon>Pseudomonadota</taxon>
        <taxon>Gammaproteobacteria</taxon>
        <taxon>Chromatiales</taxon>
        <taxon>Chromatiaceae</taxon>
        <taxon>Thiodictyon</taxon>
    </lineage>
</organism>
<dbReference type="InterPro" id="IPR019734">
    <property type="entry name" value="TPR_rpt"/>
</dbReference>
<dbReference type="PRINTS" id="PR00381">
    <property type="entry name" value="KINESINLIGHT"/>
</dbReference>
<dbReference type="RefSeq" id="WP_100920990.1">
    <property type="nucleotide sequence ID" value="NZ_CP020370.1"/>
</dbReference>
<keyword evidence="6" id="KW-0802">TPR repeat</keyword>
<dbReference type="PANTHER" id="PTHR45783:SF3">
    <property type="entry name" value="KINESIN LIGHT CHAIN"/>
    <property type="match status" value="1"/>
</dbReference>
<dbReference type="SUPFAM" id="SSF48452">
    <property type="entry name" value="TPR-like"/>
    <property type="match status" value="1"/>
</dbReference>
<evidence type="ECO:0000256" key="2">
    <source>
        <dbReference type="ARBA" id="ARBA00009622"/>
    </source>
</evidence>
<dbReference type="InterPro" id="IPR011990">
    <property type="entry name" value="TPR-like_helical_dom_sf"/>
</dbReference>
<dbReference type="KEGG" id="tsy:THSYN_21710"/>
<evidence type="ECO:0000256" key="1">
    <source>
        <dbReference type="ARBA" id="ARBA00004245"/>
    </source>
</evidence>
<comment type="subcellular location">
    <subcellularLocation>
        <location evidence="1">Cytoplasm</location>
        <location evidence="1">Cytoskeleton</location>
    </subcellularLocation>
</comment>
<accession>A0A2K8UDY5</accession>
<evidence type="ECO:0000256" key="3">
    <source>
        <dbReference type="ARBA" id="ARBA00022490"/>
    </source>
</evidence>
<evidence type="ECO:0000256" key="4">
    <source>
        <dbReference type="ARBA" id="ARBA00022701"/>
    </source>
</evidence>
<dbReference type="Pfam" id="PF13424">
    <property type="entry name" value="TPR_12"/>
    <property type="match status" value="4"/>
</dbReference>
<dbReference type="Pfam" id="PF12770">
    <property type="entry name" value="CHAT"/>
    <property type="match status" value="1"/>
</dbReference>
<gene>
    <name evidence="12" type="ORF">THSYN_21710</name>
</gene>
<protein>
    <recommendedName>
        <fullName evidence="11">CHAT domain-containing protein</fullName>
    </recommendedName>
</protein>
<dbReference type="OrthoDB" id="5772846at2"/>
<dbReference type="PANTHER" id="PTHR45783">
    <property type="entry name" value="KINESIN LIGHT CHAIN"/>
    <property type="match status" value="1"/>
</dbReference>
<keyword evidence="7" id="KW-0175">Coiled coil</keyword>
<dbReference type="GO" id="GO:0019894">
    <property type="term" value="F:kinesin binding"/>
    <property type="evidence" value="ECO:0007669"/>
    <property type="project" value="TreeGrafter"/>
</dbReference>